<dbReference type="Pfam" id="PF10882">
    <property type="entry name" value="bPH_5"/>
    <property type="match status" value="1"/>
</dbReference>
<dbReference type="EMBL" id="CP047491">
    <property type="protein sequence ID" value="QHQ39461.1"/>
    <property type="molecule type" value="Genomic_DNA"/>
</dbReference>
<evidence type="ECO:0000256" key="1">
    <source>
        <dbReference type="SAM" id="Phobius"/>
    </source>
</evidence>
<feature type="transmembrane region" description="Helical" evidence="1">
    <location>
        <begin position="109"/>
        <end position="126"/>
    </location>
</feature>
<keyword evidence="5" id="KW-1185">Reference proteome</keyword>
<gene>
    <name evidence="4" type="ORF">GTQ55_11025</name>
    <name evidence="3" type="ORF">HNQ53_000202</name>
</gene>
<organism evidence="3 6">
    <name type="scientific">Microbulbifer hydrolyticus</name>
    <dbReference type="NCBI Taxonomy" id="48074"/>
    <lineage>
        <taxon>Bacteria</taxon>
        <taxon>Pseudomonadati</taxon>
        <taxon>Pseudomonadota</taxon>
        <taxon>Gammaproteobacteria</taxon>
        <taxon>Cellvibrionales</taxon>
        <taxon>Microbulbiferaceae</taxon>
        <taxon>Microbulbifer</taxon>
    </lineage>
</organism>
<keyword evidence="1" id="KW-1133">Transmembrane helix</keyword>
<feature type="transmembrane region" description="Helical" evidence="1">
    <location>
        <begin position="54"/>
        <end position="74"/>
    </location>
</feature>
<proteinExistence type="predicted"/>
<dbReference type="Proteomes" id="UP000464675">
    <property type="component" value="Chromosome"/>
</dbReference>
<evidence type="ECO:0000313" key="6">
    <source>
        <dbReference type="Proteomes" id="UP000563601"/>
    </source>
</evidence>
<evidence type="ECO:0000313" key="3">
    <source>
        <dbReference type="EMBL" id="MBB5210014.1"/>
    </source>
</evidence>
<evidence type="ECO:0000313" key="5">
    <source>
        <dbReference type="Proteomes" id="UP000464675"/>
    </source>
</evidence>
<feature type="domain" description="Bacterial Pleckstrin homology" evidence="2">
    <location>
        <begin position="74"/>
        <end position="170"/>
    </location>
</feature>
<accession>A0A6P1TCD0</accession>
<keyword evidence="1" id="KW-0472">Membrane</keyword>
<name>A0A6P1TCD0_9GAMM</name>
<evidence type="ECO:0000313" key="4">
    <source>
        <dbReference type="EMBL" id="QHQ39461.1"/>
    </source>
</evidence>
<evidence type="ECO:0000259" key="2">
    <source>
        <dbReference type="Pfam" id="PF10882"/>
    </source>
</evidence>
<keyword evidence="1" id="KW-0812">Transmembrane</keyword>
<dbReference type="InterPro" id="IPR027783">
    <property type="entry name" value="Bacterial_PH-related"/>
</dbReference>
<dbReference type="AlphaFoldDB" id="A0A6P1TCD0"/>
<dbReference type="RefSeq" id="WP_161858778.1">
    <property type="nucleotide sequence ID" value="NZ_CP047491.1"/>
</dbReference>
<feature type="transmembrane region" description="Helical" evidence="1">
    <location>
        <begin position="22"/>
        <end position="42"/>
    </location>
</feature>
<protein>
    <recommendedName>
        <fullName evidence="2">Bacterial Pleckstrin homology domain-containing protein</fullName>
    </recommendedName>
</protein>
<dbReference type="Proteomes" id="UP000563601">
    <property type="component" value="Unassembled WGS sequence"/>
</dbReference>
<reference evidence="3 6" key="2">
    <citation type="submission" date="2020-08" db="EMBL/GenBank/DDBJ databases">
        <title>Genomic Encyclopedia of Type Strains, Phase IV (KMG-IV): sequencing the most valuable type-strain genomes for metagenomic binning, comparative biology and taxonomic classification.</title>
        <authorList>
            <person name="Goeker M."/>
        </authorList>
    </citation>
    <scope>NUCLEOTIDE SEQUENCE [LARGE SCALE GENOMIC DNA]</scope>
    <source>
        <strain evidence="3 6">DSM 11525</strain>
    </source>
</reference>
<sequence length="178" mass="19219">MPASSTSNTAPVEFSAPWSRQLALITLLCGVIMFGISGALLAKAPEQPPLMYQVGIGLSPAIFLLCALCAVRGYRLQGSDLFVVRPGWRTRVSLAAMESVSHDPEATSGSIRIFGNGGLFGFIGLFRNQKLGRYRAFATDLARTVVIRLPAQTIVVTPNDPKRFVEALQNSQQPVDRA</sequence>
<dbReference type="OrthoDB" id="574096at2"/>
<dbReference type="EMBL" id="JACHHR010000001">
    <property type="protein sequence ID" value="MBB5210014.1"/>
    <property type="molecule type" value="Genomic_DNA"/>
</dbReference>
<reference evidence="4 5" key="1">
    <citation type="submission" date="2020-01" db="EMBL/GenBank/DDBJ databases">
        <title>The possibility of degradation of plastic by Microbulbifer hydrolyticus IRE-31.</title>
        <authorList>
            <person name="Liu L."/>
        </authorList>
    </citation>
    <scope>NUCLEOTIDE SEQUENCE [LARGE SCALE GENOMIC DNA]</scope>
    <source>
        <strain evidence="4 5">IRE-31</strain>
    </source>
</reference>